<dbReference type="Gene3D" id="3.40.50.1360">
    <property type="match status" value="1"/>
</dbReference>
<dbReference type="Proteomes" id="UP001374535">
    <property type="component" value="Chromosome 5"/>
</dbReference>
<proteinExistence type="predicted"/>
<dbReference type="InterPro" id="IPR037171">
    <property type="entry name" value="NagB/RpiA_transferase-like"/>
</dbReference>
<feature type="domain" description="Glucosamine/galactosamine-6-phosphate isomerase" evidence="2">
    <location>
        <begin position="19"/>
        <end position="105"/>
    </location>
</feature>
<sequence>MALSDGQKNRGELRIHESLDELMTDLADYVAELSEASVKERGVFAIALSGGSLIGLMGKLCEAPYNKTVDWSKWYIFWADERVVAKNHAESNYKLAKDGLLSKVVPHVSHCFIQF</sequence>
<protein>
    <recommendedName>
        <fullName evidence="2">Glucosamine/galactosamine-6-phosphate isomerase domain-containing protein</fullName>
    </recommendedName>
</protein>
<dbReference type="EMBL" id="CP144696">
    <property type="protein sequence ID" value="WVZ12677.1"/>
    <property type="molecule type" value="Genomic_DNA"/>
</dbReference>
<dbReference type="AlphaFoldDB" id="A0AAQ3S023"/>
<dbReference type="PANTHER" id="PTHR11054:SF17">
    <property type="entry name" value="6-PHOSPHOGLUCONOLACTONASE 1-RELATED"/>
    <property type="match status" value="1"/>
</dbReference>
<dbReference type="PANTHER" id="PTHR11054">
    <property type="entry name" value="6-PHOSPHOGLUCONOLACTONASE"/>
    <property type="match status" value="1"/>
</dbReference>
<reference evidence="3 4" key="1">
    <citation type="journal article" date="2023" name="Life. Sci Alliance">
        <title>Evolutionary insights into 3D genome organization and epigenetic landscape of Vigna mungo.</title>
        <authorList>
            <person name="Junaid A."/>
            <person name="Singh B."/>
            <person name="Bhatia S."/>
        </authorList>
    </citation>
    <scope>NUCLEOTIDE SEQUENCE [LARGE SCALE GENOMIC DNA]</scope>
    <source>
        <strain evidence="3">Urdbean</strain>
    </source>
</reference>
<name>A0AAQ3S023_VIGMU</name>
<evidence type="ECO:0000313" key="3">
    <source>
        <dbReference type="EMBL" id="WVZ12677.1"/>
    </source>
</evidence>
<gene>
    <name evidence="3" type="ORF">V8G54_017207</name>
</gene>
<dbReference type="InterPro" id="IPR006148">
    <property type="entry name" value="Glc/Gal-6P_isomerase"/>
</dbReference>
<organism evidence="3 4">
    <name type="scientific">Vigna mungo</name>
    <name type="common">Black gram</name>
    <name type="synonym">Phaseolus mungo</name>
    <dbReference type="NCBI Taxonomy" id="3915"/>
    <lineage>
        <taxon>Eukaryota</taxon>
        <taxon>Viridiplantae</taxon>
        <taxon>Streptophyta</taxon>
        <taxon>Embryophyta</taxon>
        <taxon>Tracheophyta</taxon>
        <taxon>Spermatophyta</taxon>
        <taxon>Magnoliopsida</taxon>
        <taxon>eudicotyledons</taxon>
        <taxon>Gunneridae</taxon>
        <taxon>Pentapetalae</taxon>
        <taxon>rosids</taxon>
        <taxon>fabids</taxon>
        <taxon>Fabales</taxon>
        <taxon>Fabaceae</taxon>
        <taxon>Papilionoideae</taxon>
        <taxon>50 kb inversion clade</taxon>
        <taxon>NPAAA clade</taxon>
        <taxon>indigoferoid/millettioid clade</taxon>
        <taxon>Phaseoleae</taxon>
        <taxon>Vigna</taxon>
    </lineage>
</organism>
<dbReference type="Pfam" id="PF01182">
    <property type="entry name" value="Glucosamine_iso"/>
    <property type="match status" value="1"/>
</dbReference>
<accession>A0AAQ3S023</accession>
<keyword evidence="4" id="KW-1185">Reference proteome</keyword>
<comment type="pathway">
    <text evidence="1">Carbohydrate degradation; pentose phosphate pathway.</text>
</comment>
<evidence type="ECO:0000256" key="1">
    <source>
        <dbReference type="ARBA" id="ARBA00004959"/>
    </source>
</evidence>
<evidence type="ECO:0000259" key="2">
    <source>
        <dbReference type="Pfam" id="PF01182"/>
    </source>
</evidence>
<dbReference type="InterPro" id="IPR039104">
    <property type="entry name" value="6PGL"/>
</dbReference>
<dbReference type="GO" id="GO:0005975">
    <property type="term" value="P:carbohydrate metabolic process"/>
    <property type="evidence" value="ECO:0007669"/>
    <property type="project" value="InterPro"/>
</dbReference>
<evidence type="ECO:0000313" key="4">
    <source>
        <dbReference type="Proteomes" id="UP001374535"/>
    </source>
</evidence>
<dbReference type="SUPFAM" id="SSF100950">
    <property type="entry name" value="NagB/RpiA/CoA transferase-like"/>
    <property type="match status" value="1"/>
</dbReference>